<dbReference type="AlphaFoldDB" id="A0A6A7KAK3"/>
<dbReference type="InterPro" id="IPR001851">
    <property type="entry name" value="ABC_transp_permease"/>
</dbReference>
<dbReference type="Pfam" id="PF02653">
    <property type="entry name" value="BPD_transp_2"/>
    <property type="match status" value="1"/>
</dbReference>
<evidence type="ECO:0000256" key="3">
    <source>
        <dbReference type="ARBA" id="ARBA00022692"/>
    </source>
</evidence>
<evidence type="ECO:0000256" key="5">
    <source>
        <dbReference type="ARBA" id="ARBA00023136"/>
    </source>
</evidence>
<feature type="transmembrane region" description="Helical" evidence="6">
    <location>
        <begin position="268"/>
        <end position="288"/>
    </location>
</feature>
<protein>
    <submittedName>
        <fullName evidence="7">ABC transporter permease</fullName>
    </submittedName>
</protein>
<evidence type="ECO:0000256" key="6">
    <source>
        <dbReference type="SAM" id="Phobius"/>
    </source>
</evidence>
<keyword evidence="3 6" id="KW-0812">Transmembrane</keyword>
<keyword evidence="4 6" id="KW-1133">Transmembrane helix</keyword>
<keyword evidence="5 6" id="KW-0472">Membrane</keyword>
<evidence type="ECO:0000256" key="2">
    <source>
        <dbReference type="ARBA" id="ARBA00022475"/>
    </source>
</evidence>
<proteinExistence type="predicted"/>
<feature type="transmembrane region" description="Helical" evidence="6">
    <location>
        <begin position="244"/>
        <end position="262"/>
    </location>
</feature>
<accession>A0A6A7KAK3</accession>
<dbReference type="PANTHER" id="PTHR43370:SF2">
    <property type="entry name" value="ABC TRANSPORTER PERMEASE PROTEIN"/>
    <property type="match status" value="1"/>
</dbReference>
<dbReference type="CDD" id="cd06580">
    <property type="entry name" value="TM_PBP1_transp_TpRbsC_like"/>
    <property type="match status" value="1"/>
</dbReference>
<dbReference type="RefSeq" id="WP_152804510.1">
    <property type="nucleotide sequence ID" value="NZ_WHNX01000015.1"/>
</dbReference>
<dbReference type="EMBL" id="WHNX01000015">
    <property type="protein sequence ID" value="MPW26217.1"/>
    <property type="molecule type" value="Genomic_DNA"/>
</dbReference>
<dbReference type="GO" id="GO:0022857">
    <property type="term" value="F:transmembrane transporter activity"/>
    <property type="evidence" value="ECO:0007669"/>
    <property type="project" value="InterPro"/>
</dbReference>
<evidence type="ECO:0000256" key="1">
    <source>
        <dbReference type="ARBA" id="ARBA00004651"/>
    </source>
</evidence>
<keyword evidence="2" id="KW-1003">Cell membrane</keyword>
<reference evidence="7 8" key="1">
    <citation type="submission" date="2019-10" db="EMBL/GenBank/DDBJ databases">
        <title>Alkalibaculum tamaniensis sp.nov., a new alkaliphilic acetogen, isolated on methoxylated aromatics from a mud volcano.</title>
        <authorList>
            <person name="Khomyakova M.A."/>
            <person name="Merkel A.Y."/>
            <person name="Bonch-Osmolovskaya E.A."/>
            <person name="Slobodkin A.I."/>
        </authorList>
    </citation>
    <scope>NUCLEOTIDE SEQUENCE [LARGE SCALE GENOMIC DNA]</scope>
    <source>
        <strain evidence="7 8">M08DMB</strain>
    </source>
</reference>
<evidence type="ECO:0000313" key="7">
    <source>
        <dbReference type="EMBL" id="MPW26217.1"/>
    </source>
</evidence>
<feature type="transmembrane region" description="Helical" evidence="6">
    <location>
        <begin position="6"/>
        <end position="25"/>
    </location>
</feature>
<feature type="transmembrane region" description="Helical" evidence="6">
    <location>
        <begin position="219"/>
        <end position="237"/>
    </location>
</feature>
<feature type="transmembrane region" description="Helical" evidence="6">
    <location>
        <begin position="191"/>
        <end position="213"/>
    </location>
</feature>
<feature type="transmembrane region" description="Helical" evidence="6">
    <location>
        <begin position="58"/>
        <end position="78"/>
    </location>
</feature>
<organism evidence="7 8">
    <name type="scientific">Alkalibaculum sporogenes</name>
    <dbReference type="NCBI Taxonomy" id="2655001"/>
    <lineage>
        <taxon>Bacteria</taxon>
        <taxon>Bacillati</taxon>
        <taxon>Bacillota</taxon>
        <taxon>Clostridia</taxon>
        <taxon>Eubacteriales</taxon>
        <taxon>Eubacteriaceae</taxon>
        <taxon>Alkalibaculum</taxon>
    </lineage>
</organism>
<name>A0A6A7KAK3_9FIRM</name>
<sequence length="309" mass="33431">MLVSFLHATVQAGTPLLFATLGEILSQKVGNLNLGVEGMMIMGSVMGFIVGYNTGDPMLALLAAAAAGALGALIYAFLTVTLKANQEVTGLTLTIFGTGFASFLGHNVVGYRLPDAINNFFLRIPIPLLKDIPFIGEILFNQNIFIYFGYLAVVLLGVLLYKTNLGLNIRMIGENAAAADANGINIVKYKYTFITLGGALCGLGGAYLSLVYVPVWQENITSGVGWIAVALVIFSVWNPYRAIFGAYFFGGLSIVGFRLQAFNLPISIYLLDMLPYISTIIVLIIMSIKKSKENKAPSELGHAYFREER</sequence>
<comment type="subcellular location">
    <subcellularLocation>
        <location evidence="1">Cell membrane</location>
        <topology evidence="1">Multi-pass membrane protein</topology>
    </subcellularLocation>
</comment>
<dbReference type="Proteomes" id="UP000440004">
    <property type="component" value="Unassembled WGS sequence"/>
</dbReference>
<keyword evidence="8" id="KW-1185">Reference proteome</keyword>
<evidence type="ECO:0000256" key="4">
    <source>
        <dbReference type="ARBA" id="ARBA00022989"/>
    </source>
</evidence>
<comment type="caution">
    <text evidence="7">The sequence shown here is derived from an EMBL/GenBank/DDBJ whole genome shotgun (WGS) entry which is preliminary data.</text>
</comment>
<gene>
    <name evidence="7" type="ORF">GC105_10490</name>
</gene>
<feature type="transmembrane region" description="Helical" evidence="6">
    <location>
        <begin position="90"/>
        <end position="109"/>
    </location>
</feature>
<dbReference type="PANTHER" id="PTHR43370">
    <property type="entry name" value="SUGAR ABC TRANSPORTER INTEGRAL MEMBRANE PROTEIN-RELATED"/>
    <property type="match status" value="1"/>
</dbReference>
<feature type="transmembrane region" description="Helical" evidence="6">
    <location>
        <begin position="144"/>
        <end position="161"/>
    </location>
</feature>
<feature type="transmembrane region" description="Helical" evidence="6">
    <location>
        <begin position="32"/>
        <end position="52"/>
    </location>
</feature>
<evidence type="ECO:0000313" key="8">
    <source>
        <dbReference type="Proteomes" id="UP000440004"/>
    </source>
</evidence>
<dbReference type="GO" id="GO:0005886">
    <property type="term" value="C:plasma membrane"/>
    <property type="evidence" value="ECO:0007669"/>
    <property type="project" value="UniProtKB-SubCell"/>
</dbReference>